<dbReference type="GO" id="GO:0050566">
    <property type="term" value="F:asparaginyl-tRNA synthase (glutamine-hydrolyzing) activity"/>
    <property type="evidence" value="ECO:0007669"/>
    <property type="project" value="UniProtKB-EC"/>
</dbReference>
<dbReference type="InterPro" id="IPR000120">
    <property type="entry name" value="Amidase"/>
</dbReference>
<dbReference type="AlphaFoldDB" id="A0A7W6HBI9"/>
<dbReference type="EMBL" id="JACIEM010000001">
    <property type="protein sequence ID" value="MBB4002041.1"/>
    <property type="molecule type" value="Genomic_DNA"/>
</dbReference>
<evidence type="ECO:0000313" key="3">
    <source>
        <dbReference type="EMBL" id="MBB4002041.1"/>
    </source>
</evidence>
<name>A0A7W6HBI9_9HYPH</name>
<evidence type="ECO:0000313" key="4">
    <source>
        <dbReference type="Proteomes" id="UP000588647"/>
    </source>
</evidence>
<dbReference type="PANTHER" id="PTHR11895:SF151">
    <property type="entry name" value="GLUTAMYL-TRNA(GLN) AMIDOTRANSFERASE SUBUNIT A"/>
    <property type="match status" value="1"/>
</dbReference>
<comment type="caution">
    <text evidence="3">The sequence shown here is derived from an EMBL/GenBank/DDBJ whole genome shotgun (WGS) entry which is preliminary data.</text>
</comment>
<dbReference type="Pfam" id="PF01425">
    <property type="entry name" value="Amidase"/>
    <property type="match status" value="1"/>
</dbReference>
<feature type="domain" description="Amidase" evidence="2">
    <location>
        <begin position="26"/>
        <end position="434"/>
    </location>
</feature>
<dbReference type="Proteomes" id="UP000588647">
    <property type="component" value="Unassembled WGS sequence"/>
</dbReference>
<proteinExistence type="inferred from homology"/>
<protein>
    <submittedName>
        <fullName evidence="3">Aspartyl-tRNA(Asn)/glutamyl-tRNA(Gln) amidotransferase subunit A</fullName>
        <ecNumber evidence="3">6.3.5.6</ecNumber>
        <ecNumber evidence="3">6.3.5.7</ecNumber>
    </submittedName>
</protein>
<dbReference type="GO" id="GO:0016740">
    <property type="term" value="F:transferase activity"/>
    <property type="evidence" value="ECO:0007669"/>
    <property type="project" value="UniProtKB-KW"/>
</dbReference>
<organism evidence="3 4">
    <name type="scientific">Aurantimonas endophytica</name>
    <dbReference type="NCBI Taxonomy" id="1522175"/>
    <lineage>
        <taxon>Bacteria</taxon>
        <taxon>Pseudomonadati</taxon>
        <taxon>Pseudomonadota</taxon>
        <taxon>Alphaproteobacteria</taxon>
        <taxon>Hyphomicrobiales</taxon>
        <taxon>Aurantimonadaceae</taxon>
        <taxon>Aurantimonas</taxon>
    </lineage>
</organism>
<evidence type="ECO:0000256" key="1">
    <source>
        <dbReference type="ARBA" id="ARBA00009199"/>
    </source>
</evidence>
<keyword evidence="3" id="KW-0808">Transferase</keyword>
<keyword evidence="4" id="KW-1185">Reference proteome</keyword>
<dbReference type="InterPro" id="IPR023631">
    <property type="entry name" value="Amidase_dom"/>
</dbReference>
<dbReference type="Gene3D" id="3.90.1300.10">
    <property type="entry name" value="Amidase signature (AS) domain"/>
    <property type="match status" value="1"/>
</dbReference>
<dbReference type="RefSeq" id="WP_183206529.1">
    <property type="nucleotide sequence ID" value="NZ_JAAAMM010000001.1"/>
</dbReference>
<sequence length="455" mass="46702">MQTLESLVRTVDAVHAGRSSARVECEQALARIEAGRDLKAIVAVDAALSLREADMADRRLEAGEILPLAGAALAVKDLIWVDGRRVTQGSRLFADFVAPQDALAVSRLKQAGAVVVGMANSSEFGCKGVTANPLHGATRHPLDPALTPGGSSGGCASAVAGGLVAAAIGTDSGGSSRRPAAHVGCVGFKPSTGAVPNGPGFPALDIGLECLCPMAGSVADIRLLFEAMADRPASSGKEASTARRLGFTPSFGLDVPVDLEIEALLEAALAALRQAGFSVERRDPAWPDGAEPADLMPLQYAMLADLYGDAFEQDPDLFDPDIAVQIEAGLRLEARAVSRALRLSKAIRLSLDATLDGVDALLSPTVPCFAWPSTELGPSHIAGRAVGPRAHAAFTPFINHGGHPALSLPIGVGAVGLPAGLQICGKRNGDDDLLALAARIEASLCPSGRGGTLTH</sequence>
<dbReference type="InterPro" id="IPR036928">
    <property type="entry name" value="AS_sf"/>
</dbReference>
<dbReference type="GO" id="GO:0050567">
    <property type="term" value="F:glutaminyl-tRNA synthase (glutamine-hydrolyzing) activity"/>
    <property type="evidence" value="ECO:0007669"/>
    <property type="project" value="UniProtKB-EC"/>
</dbReference>
<accession>A0A7W6HBI9</accession>
<dbReference type="PANTHER" id="PTHR11895">
    <property type="entry name" value="TRANSAMIDASE"/>
    <property type="match status" value="1"/>
</dbReference>
<dbReference type="EC" id="6.3.5.6" evidence="3"/>
<dbReference type="EC" id="6.3.5.7" evidence="3"/>
<reference evidence="3 4" key="1">
    <citation type="submission" date="2020-08" db="EMBL/GenBank/DDBJ databases">
        <title>Genomic Encyclopedia of Type Strains, Phase IV (KMG-IV): sequencing the most valuable type-strain genomes for metagenomic binning, comparative biology and taxonomic classification.</title>
        <authorList>
            <person name="Goeker M."/>
        </authorList>
    </citation>
    <scope>NUCLEOTIDE SEQUENCE [LARGE SCALE GENOMIC DNA]</scope>
    <source>
        <strain evidence="3 4">DSM 103570</strain>
    </source>
</reference>
<evidence type="ECO:0000259" key="2">
    <source>
        <dbReference type="Pfam" id="PF01425"/>
    </source>
</evidence>
<gene>
    <name evidence="3" type="ORF">GGR03_001088</name>
</gene>
<comment type="similarity">
    <text evidence="1">Belongs to the amidase family.</text>
</comment>
<dbReference type="SUPFAM" id="SSF75304">
    <property type="entry name" value="Amidase signature (AS) enzymes"/>
    <property type="match status" value="1"/>
</dbReference>
<keyword evidence="3" id="KW-0436">Ligase</keyword>